<gene>
    <name evidence="4" type="ordered locus">Clole_3597</name>
</gene>
<dbReference type="STRING" id="642492.Clole_3597"/>
<dbReference type="AlphaFoldDB" id="F2JT61"/>
<reference evidence="4 5" key="1">
    <citation type="journal article" date="2011" name="J. Bacteriol.">
        <title>Complete genome sequence of the cellulose-degrading bacterium Cellulosilyticum lentocellum.</title>
        <authorList>
            <consortium name="US DOE Joint Genome Institute"/>
            <person name="Miller D.A."/>
            <person name="Suen G."/>
            <person name="Bruce D."/>
            <person name="Copeland A."/>
            <person name="Cheng J.F."/>
            <person name="Detter C."/>
            <person name="Goodwin L.A."/>
            <person name="Han C.S."/>
            <person name="Hauser L.J."/>
            <person name="Land M.L."/>
            <person name="Lapidus A."/>
            <person name="Lucas S."/>
            <person name="Meincke L."/>
            <person name="Pitluck S."/>
            <person name="Tapia R."/>
            <person name="Teshima H."/>
            <person name="Woyke T."/>
            <person name="Fox B.G."/>
            <person name="Angert E.R."/>
            <person name="Currie C.R."/>
        </authorList>
    </citation>
    <scope>NUCLEOTIDE SEQUENCE [LARGE SCALE GENOMIC DNA]</scope>
    <source>
        <strain evidence="5">ATCC 49066 / DSM 5427 / NCIMB 11756 / RHM5</strain>
    </source>
</reference>
<dbReference type="HOGENOM" id="CLU_132586_1_0_9"/>
<evidence type="ECO:0000256" key="1">
    <source>
        <dbReference type="ARBA" id="ARBA00022795"/>
    </source>
</evidence>
<sequence length="170" mass="19208">MAGIIYELIDVLEEQKECYEGLNTLATYTETAVVNKNLEFLDEVVKTEEQFVGRLGVLDKKRESLMKDIAIVTGMDYKDVTVTRIIDKLGNESEVGKKLAVLRGEIRELLSNLKNQSELNKALLNQSLELVDFTINAIGSTKGFSHVGNYNRPGEDMSMERQQSIFDKKQ</sequence>
<keyword evidence="2" id="KW-0175">Coiled coil</keyword>
<dbReference type="InterPro" id="IPR007809">
    <property type="entry name" value="FlgN-like"/>
</dbReference>
<evidence type="ECO:0000313" key="5">
    <source>
        <dbReference type="Proteomes" id="UP000008467"/>
    </source>
</evidence>
<dbReference type="Pfam" id="PF05130">
    <property type="entry name" value="FlgN"/>
    <property type="match status" value="1"/>
</dbReference>
<protein>
    <submittedName>
        <fullName evidence="4">FlgN family protein</fullName>
    </submittedName>
</protein>
<feature type="region of interest" description="Disordered" evidence="3">
    <location>
        <begin position="151"/>
        <end position="170"/>
    </location>
</feature>
<dbReference type="KEGG" id="cle:Clole_3597"/>
<dbReference type="InterPro" id="IPR036679">
    <property type="entry name" value="FlgN-like_sf"/>
</dbReference>
<organism evidence="4 5">
    <name type="scientific">Cellulosilyticum lentocellum (strain ATCC 49066 / DSM 5427 / NCIMB 11756 / RHM5)</name>
    <name type="common">Clostridium lentocellum</name>
    <dbReference type="NCBI Taxonomy" id="642492"/>
    <lineage>
        <taxon>Bacteria</taxon>
        <taxon>Bacillati</taxon>
        <taxon>Bacillota</taxon>
        <taxon>Clostridia</taxon>
        <taxon>Lachnospirales</taxon>
        <taxon>Cellulosilyticaceae</taxon>
        <taxon>Cellulosilyticum</taxon>
    </lineage>
</organism>
<dbReference type="Proteomes" id="UP000008467">
    <property type="component" value="Chromosome"/>
</dbReference>
<evidence type="ECO:0000313" key="4">
    <source>
        <dbReference type="EMBL" id="ADZ85280.1"/>
    </source>
</evidence>
<accession>F2JT61</accession>
<keyword evidence="1" id="KW-1005">Bacterial flagellum biogenesis</keyword>
<proteinExistence type="predicted"/>
<keyword evidence="5" id="KW-1185">Reference proteome</keyword>
<dbReference type="EMBL" id="CP002582">
    <property type="protein sequence ID" value="ADZ85280.1"/>
    <property type="molecule type" value="Genomic_DNA"/>
</dbReference>
<evidence type="ECO:0000256" key="2">
    <source>
        <dbReference type="SAM" id="Coils"/>
    </source>
</evidence>
<dbReference type="SUPFAM" id="SSF140566">
    <property type="entry name" value="FlgN-like"/>
    <property type="match status" value="1"/>
</dbReference>
<dbReference type="GO" id="GO:0044780">
    <property type="term" value="P:bacterial-type flagellum assembly"/>
    <property type="evidence" value="ECO:0007669"/>
    <property type="project" value="InterPro"/>
</dbReference>
<feature type="compositionally biased region" description="Polar residues" evidence="3">
    <location>
        <begin position="160"/>
        <end position="170"/>
    </location>
</feature>
<name>F2JT61_CELLD</name>
<dbReference type="Gene3D" id="1.20.58.300">
    <property type="entry name" value="FlgN-like"/>
    <property type="match status" value="1"/>
</dbReference>
<dbReference type="RefSeq" id="WP_013658556.1">
    <property type="nucleotide sequence ID" value="NC_015275.1"/>
</dbReference>
<evidence type="ECO:0000256" key="3">
    <source>
        <dbReference type="SAM" id="MobiDB-lite"/>
    </source>
</evidence>
<feature type="coiled-coil region" evidence="2">
    <location>
        <begin position="99"/>
        <end position="126"/>
    </location>
</feature>